<feature type="transmembrane region" description="Helical" evidence="6">
    <location>
        <begin position="104"/>
        <end position="123"/>
    </location>
</feature>
<dbReference type="PANTHER" id="PTHR37422:SF23">
    <property type="entry name" value="TEICHURONIC ACID BIOSYNTHESIS PROTEIN TUAE"/>
    <property type="match status" value="1"/>
</dbReference>
<keyword evidence="2 6" id="KW-0812">Transmembrane</keyword>
<gene>
    <name evidence="8" type="ORF">FY030_14670</name>
</gene>
<dbReference type="AlphaFoldDB" id="A0A5J6V7G6"/>
<organism evidence="8 9">
    <name type="scientific">Ornithinimicrobium pratense</name>
    <dbReference type="NCBI Taxonomy" id="2593973"/>
    <lineage>
        <taxon>Bacteria</taxon>
        <taxon>Bacillati</taxon>
        <taxon>Actinomycetota</taxon>
        <taxon>Actinomycetes</taxon>
        <taxon>Micrococcales</taxon>
        <taxon>Ornithinimicrobiaceae</taxon>
        <taxon>Ornithinimicrobium</taxon>
    </lineage>
</organism>
<accession>A0A5J6V7G6</accession>
<dbReference type="GO" id="GO:0016020">
    <property type="term" value="C:membrane"/>
    <property type="evidence" value="ECO:0007669"/>
    <property type="project" value="UniProtKB-SubCell"/>
</dbReference>
<evidence type="ECO:0000313" key="8">
    <source>
        <dbReference type="EMBL" id="QFG69775.1"/>
    </source>
</evidence>
<dbReference type="Proteomes" id="UP000326546">
    <property type="component" value="Chromosome"/>
</dbReference>
<dbReference type="GO" id="GO:0016874">
    <property type="term" value="F:ligase activity"/>
    <property type="evidence" value="ECO:0007669"/>
    <property type="project" value="UniProtKB-KW"/>
</dbReference>
<dbReference type="PANTHER" id="PTHR37422">
    <property type="entry name" value="TEICHURONIC ACID BIOSYNTHESIS PROTEIN TUAE"/>
    <property type="match status" value="1"/>
</dbReference>
<evidence type="ECO:0000256" key="5">
    <source>
        <dbReference type="SAM" id="MobiDB-lite"/>
    </source>
</evidence>
<evidence type="ECO:0000256" key="6">
    <source>
        <dbReference type="SAM" id="Phobius"/>
    </source>
</evidence>
<keyword evidence="3 6" id="KW-1133">Transmembrane helix</keyword>
<feature type="transmembrane region" description="Helical" evidence="6">
    <location>
        <begin position="284"/>
        <end position="307"/>
    </location>
</feature>
<evidence type="ECO:0000256" key="4">
    <source>
        <dbReference type="ARBA" id="ARBA00023136"/>
    </source>
</evidence>
<evidence type="ECO:0000259" key="7">
    <source>
        <dbReference type="Pfam" id="PF04932"/>
    </source>
</evidence>
<dbReference type="OrthoDB" id="9806320at2"/>
<dbReference type="Pfam" id="PF04932">
    <property type="entry name" value="Wzy_C"/>
    <property type="match status" value="1"/>
</dbReference>
<protein>
    <submittedName>
        <fullName evidence="8">O-antigen ligase family protein</fullName>
    </submittedName>
</protein>
<evidence type="ECO:0000256" key="3">
    <source>
        <dbReference type="ARBA" id="ARBA00022989"/>
    </source>
</evidence>
<name>A0A5J6V7G6_9MICO</name>
<dbReference type="EMBL" id="CP044427">
    <property type="protein sequence ID" value="QFG69775.1"/>
    <property type="molecule type" value="Genomic_DNA"/>
</dbReference>
<feature type="domain" description="O-antigen ligase-related" evidence="7">
    <location>
        <begin position="246"/>
        <end position="386"/>
    </location>
</feature>
<dbReference type="InterPro" id="IPR051533">
    <property type="entry name" value="WaaL-like"/>
</dbReference>
<feature type="region of interest" description="Disordered" evidence="5">
    <location>
        <begin position="459"/>
        <end position="487"/>
    </location>
</feature>
<feature type="transmembrane region" description="Helical" evidence="6">
    <location>
        <begin position="135"/>
        <end position="153"/>
    </location>
</feature>
<evidence type="ECO:0000313" key="9">
    <source>
        <dbReference type="Proteomes" id="UP000326546"/>
    </source>
</evidence>
<feature type="transmembrane region" description="Helical" evidence="6">
    <location>
        <begin position="208"/>
        <end position="229"/>
    </location>
</feature>
<feature type="transmembrane region" description="Helical" evidence="6">
    <location>
        <begin position="377"/>
        <end position="394"/>
    </location>
</feature>
<keyword evidence="4 6" id="KW-0472">Membrane</keyword>
<sequence length="487" mass="51818">MRVTTGGQATAEAVRAEGSTAVIGERSISRGATPQRRTVAHAPASRWARPPVYVVLMILGLAANLLSGHSHRLGLPISPDRILIPLALILLWRDPNRTRARWGAVATLMVLFVAWTLASMIWHGNLLTPSTQFALLDRTVMPFVMFLVGPLIFSTTGRRDLLLKGLTAMGLYLGVTAVLEVFAPQLVFPRYIVDPEVGMHFGRARGPFAGAEAMAMTLAVCMGAALVLAGRQLPRWSTLGLIVAPLALFGVVLTGTRSAWLGVAAGILVALVLSPALRRWIPAMLIAGTSGVVGAMIFLPSLVQSIFERSAANGPIYDRLSSNAAAFRVISDLPLTGIGWRRFYPHGSEWARQSDALPMNNAVIEVHSVILSRATELGLPAVVVFLLIIVLGPLRSAVPTGPIPGHPDLPGWRALSGYAVSVWLVAGLFGPLSNPMPNYSVWLIAGVASWGLTTWATPAPKPPGGELAGEADSPPRAYRAARTTSVP</sequence>
<reference evidence="8 9" key="1">
    <citation type="submission" date="2019-09" db="EMBL/GenBank/DDBJ databases">
        <title>Serinicoccus pratensis sp. nov., isolated from meadow soil.</title>
        <authorList>
            <person name="Zhang W."/>
        </authorList>
    </citation>
    <scope>NUCLEOTIDE SEQUENCE [LARGE SCALE GENOMIC DNA]</scope>
    <source>
        <strain evidence="8 9">W204</strain>
    </source>
</reference>
<dbReference type="KEGG" id="serw:FY030_14670"/>
<feature type="transmembrane region" description="Helical" evidence="6">
    <location>
        <begin position="415"/>
        <end position="433"/>
    </location>
</feature>
<feature type="transmembrane region" description="Helical" evidence="6">
    <location>
        <begin position="439"/>
        <end position="457"/>
    </location>
</feature>
<feature type="transmembrane region" description="Helical" evidence="6">
    <location>
        <begin position="236"/>
        <end position="253"/>
    </location>
</feature>
<comment type="subcellular location">
    <subcellularLocation>
        <location evidence="1">Membrane</location>
        <topology evidence="1">Multi-pass membrane protein</topology>
    </subcellularLocation>
</comment>
<evidence type="ECO:0000256" key="1">
    <source>
        <dbReference type="ARBA" id="ARBA00004141"/>
    </source>
</evidence>
<proteinExistence type="predicted"/>
<keyword evidence="8" id="KW-0436">Ligase</keyword>
<dbReference type="InterPro" id="IPR007016">
    <property type="entry name" value="O-antigen_ligase-rel_domated"/>
</dbReference>
<evidence type="ECO:0000256" key="2">
    <source>
        <dbReference type="ARBA" id="ARBA00022692"/>
    </source>
</evidence>
<keyword evidence="9" id="KW-1185">Reference proteome</keyword>
<feature type="transmembrane region" description="Helical" evidence="6">
    <location>
        <begin position="165"/>
        <end position="188"/>
    </location>
</feature>